<dbReference type="AlphaFoldDB" id="A0A1I5QK94"/>
<evidence type="ECO:0000313" key="3">
    <source>
        <dbReference type="Proteomes" id="UP000199306"/>
    </source>
</evidence>
<evidence type="ECO:0000313" key="2">
    <source>
        <dbReference type="EMBL" id="SFP46679.1"/>
    </source>
</evidence>
<dbReference type="RefSeq" id="WP_092014338.1">
    <property type="nucleotide sequence ID" value="NZ_FOXH01000003.1"/>
</dbReference>
<gene>
    <name evidence="2" type="ORF">SAMN04515674_103243</name>
</gene>
<organism evidence="2 3">
    <name type="scientific">Pseudarcicella hirudinis</name>
    <dbReference type="NCBI Taxonomy" id="1079859"/>
    <lineage>
        <taxon>Bacteria</taxon>
        <taxon>Pseudomonadati</taxon>
        <taxon>Bacteroidota</taxon>
        <taxon>Cytophagia</taxon>
        <taxon>Cytophagales</taxon>
        <taxon>Flectobacillaceae</taxon>
        <taxon>Pseudarcicella</taxon>
    </lineage>
</organism>
<proteinExistence type="predicted"/>
<accession>A0A1I5QK94</accession>
<feature type="domain" description="DUF6984" evidence="1">
    <location>
        <begin position="4"/>
        <end position="101"/>
    </location>
</feature>
<name>A0A1I5QK94_9BACT</name>
<dbReference type="OrthoDB" id="1050330at2"/>
<dbReference type="Pfam" id="PF22480">
    <property type="entry name" value="DUF6984"/>
    <property type="match status" value="1"/>
</dbReference>
<dbReference type="EMBL" id="FOXH01000003">
    <property type="protein sequence ID" value="SFP46679.1"/>
    <property type="molecule type" value="Genomic_DNA"/>
</dbReference>
<dbReference type="InterPro" id="IPR054253">
    <property type="entry name" value="DUF6984"/>
</dbReference>
<protein>
    <recommendedName>
        <fullName evidence="1">DUF6984 domain-containing protein</fullName>
    </recommendedName>
</protein>
<dbReference type="STRING" id="1079859.SAMN04515674_103243"/>
<keyword evidence="3" id="KW-1185">Reference proteome</keyword>
<sequence>MTEKRAIRENEKELILFLLNHLSLKAADYPISEYVEEYEGGIMGSIGLGEPGAVYHSDLIQVEYTDSDNTEVLITLTRDDKNQLLDLDFWKVDFSKLLLYPKPENITFRD</sequence>
<dbReference type="Proteomes" id="UP000199306">
    <property type="component" value="Unassembled WGS sequence"/>
</dbReference>
<evidence type="ECO:0000259" key="1">
    <source>
        <dbReference type="Pfam" id="PF22480"/>
    </source>
</evidence>
<reference evidence="2 3" key="1">
    <citation type="submission" date="2016-10" db="EMBL/GenBank/DDBJ databases">
        <authorList>
            <person name="de Groot N.N."/>
        </authorList>
    </citation>
    <scope>NUCLEOTIDE SEQUENCE [LARGE SCALE GENOMIC DNA]</scope>
    <source>
        <strain evidence="3">E92,LMG 26720,CCM 7988</strain>
    </source>
</reference>